<dbReference type="Proteomes" id="UP000002488">
    <property type="component" value="Unassembled WGS sequence"/>
</dbReference>
<dbReference type="EMBL" id="ACGJ01002926">
    <property type="protein sequence ID" value="EES98455.1"/>
    <property type="molecule type" value="Genomic_DNA"/>
</dbReference>
<comment type="caution">
    <text evidence="2">The sequence shown here is derived from an EMBL/GenBank/DDBJ whole genome shotgun (WGS) entry which is preliminary data.</text>
</comment>
<gene>
    <name evidence="2" type="ORF">GL50581_4338</name>
</gene>
<proteinExistence type="predicted"/>
<dbReference type="OrthoDB" id="10255339at2759"/>
<accession>C6LZV3</accession>
<dbReference type="InterPro" id="IPR036372">
    <property type="entry name" value="BEACH_dom_sf"/>
</dbReference>
<evidence type="ECO:0000259" key="1">
    <source>
        <dbReference type="PROSITE" id="PS50197"/>
    </source>
</evidence>
<reference evidence="2 3" key="1">
    <citation type="journal article" date="2009" name="PLoS Pathog.">
        <title>Draft genome sequencing of giardia intestinalis assemblage B isolate GS: is human giardiasis caused by two different species?</title>
        <authorList>
            <person name="Franzen O."/>
            <person name="Jerlstrom-Hultqvist J."/>
            <person name="Castro E."/>
            <person name="Sherwood E."/>
            <person name="Ankarklev J."/>
            <person name="Reiner D.S."/>
            <person name="Palm D."/>
            <person name="Andersson J.O."/>
            <person name="Andersson B."/>
            <person name="Svard S.G."/>
        </authorList>
    </citation>
    <scope>NUCLEOTIDE SEQUENCE [LARGE SCALE GENOMIC DNA]</scope>
    <source>
        <strain evidence="3">ATCC 50581 / GS clone H7</strain>
    </source>
</reference>
<dbReference type="Pfam" id="PF02138">
    <property type="entry name" value="Beach"/>
    <property type="match status" value="1"/>
</dbReference>
<name>C6LZV3_GIAIB</name>
<dbReference type="PANTHER" id="PTHR13743">
    <property type="entry name" value="BEIGE/BEACH-RELATED"/>
    <property type="match status" value="1"/>
</dbReference>
<dbReference type="VEuPathDB" id="GiardiaDB:GL50581_4338"/>
<protein>
    <submittedName>
        <fullName evidence="2">Lipopolysaccharide-responsive and beige-like anchor protein</fullName>
    </submittedName>
</protein>
<dbReference type="InterPro" id="IPR000409">
    <property type="entry name" value="BEACH_dom"/>
</dbReference>
<evidence type="ECO:0000313" key="2">
    <source>
        <dbReference type="EMBL" id="EES98455.1"/>
    </source>
</evidence>
<dbReference type="Gene3D" id="1.10.1540.10">
    <property type="entry name" value="BEACH domain"/>
    <property type="match status" value="1"/>
</dbReference>
<sequence>MWGKNRASGFISSLKNYSTQLSKGQTPDVTNVLGELYSLRCNTAIDKLVDQKYAASIGYLLGSTLLHSKTDPQKAVHYIYTGTCSKSSTFALHFIHGLSLSPFLLDSLTVATTISSTQDTLLEIYSTLFRELHTPLPQGFFDRLASIAVKYLGDDLDLLISNRNTSPSGTPDSLLNLYAQFLASVANEFFKTLQLDYHGHQDLRVLYYLRVLAQRDPAILCINSLRVEQLLCDGTSMPQHITATMPSVTSWMDALSTISLTYIKDLVSLVGYGDSYVLQTSTSSNFSPLLLFSPMDVFSSLGDTETQPALDTSSNKWGRSSLARPKDSSTFLLYNLIDSRVPSKDFGSLIELTKALLREADRKVLTVEGHYDKYISIIIETTLLCCYYTQGIFLLDSEHLQFLKKLFVQSLKHNHYMFVILFRLLLLVTIFHPISIEEQQSILKTFQEPPDDAMIASLLNASCISLRGVNWITDFVADLFDLSLSDSDVESESIVECPSYNNCDVQHPTLLRDLVCVLFVEVLTRIINLHTKSPCPFLDGTCSAITNLIKRVITHLIRLNQDSSTISEPFYAFLDSLVQHSARVFKPSSGSLHTHFNLYSFFGDLLSKTGLSNSVSDETPYHGIDLLAVLLHLQDNYGTSEVLLQASGLVDVLHALLKHNFHAYAPSVLLFFRNRSNSCIDLDLLLQYACTEFLAKPELTLPRDVLLGYVPIQELGEFPTIYNMCCLCICISQAWISLQGEDFSWSSLTTNIKGHLGLFEFILLTHLFYYSTTSALKAKLFSLVCTDFKLEERWDKILTANLTLATIFLASIENNYLPSICDIVCSRMKLPRIDGWSSTLQAASNLNSLIGNLSEKLKVYAQQAPERYYSLVELACPYGEQLVIPANAHYLEDSPVLLFYLSYLEIKDTLFSEAVFDKHNEFVETGVTIDVALRHQARLGSIVVGNTNFLTSLFGTEEDTSDEAILRFLPILLLYPNRPTTCWLEKTLLKTSVDSYKRSILSLLHQFPKYKKELPCSSDQYFKTTTQSFAIYHELMLGYSRTKKSAMYTSGSGVANNIDDSKTLQALHLVLHGAHAHVYNSSLVLTIFSIHSAETIFTLSLDLLSRRLVVTSIAWTYSLDYAFPSSVMQDGELVIGVAISGFGTSSVSKHNSFILGTSYTPVCGLTVTINGSATSLRLEQLPKLCLPLKLEATTEGSLVYDKLFISPFILTPFQVSLLTDKDVPISEIIKDPASFGGIFGLAHDLGSQSYTVRASSTYSLDSSCNSLSSQTHPLSAAQIVTRTPGKAAPLIVEDCLSVFCQYLDQHGILVDHLASRYIDAFSTDLEPLRMHIYTDCKSFTEDCHFLQNRGFFCPDCSMVSSSDYLLFDLLCATLEASANTTDESTTHTRTYISSCPYCARPSAPPSRRLICDNTDPTPLPLYDPQAHSSQQSLAFNATPLQPDTFVFSFLKAAEPNSMELDESMHPVINHLASIIPLTSLVIYDEFLKAITSVDGTLLLDDLLFRLGYLEPVTSAPFYSGISLLMLVLQTLSKAPIISPLELSSFISSQLSEKKIPDHMPWSKECVSTFLSRYHSAFAELFRHQGASGTLASEAKRTGVLGTVHHFVSFHEQLSLLDHNFVPSLFITSALFGMSRQSLTLIFGELQTYMSILSRVAGGDSNLLMRKYPDTGSKTSIIVSSIILLKRFTMKVPRIGALDGITKWYLGHGMIVFDFRANLLQHTQTSSCFVHSQSDENVKLFLSVTAKPLVGAVISANPPLEKFLSPLACLRRQLVNIDYSLLLPTCRKLILASEEILTSDAVDAIFALFAYSQPRGALLNALSFILETITESGVSKVPCELVDYLIEELLVADAVSSVMCFWPVATALSVDSIPIMIYLLRGLLLRSSKDIKLLAQLLTPEFWICFINGMTDAFLIYFCSTLVSSINPLQSLMSMLQRFTHIATESFGILYNLIAAEDVAHSAVGLAFIRALSRTTLFMTASLYTHSSSMTGGVSSYAHSAQQSSTTRLYILLAKHAILHGMTGYISLTINRLANIRAGSSSGVSSSTRIDVLTVLDPDVVFDQLQISYTSLQASSSLYTHLGQYVDSPCETKEKGDYHSMIEQLTLLSLKAIIQQLYSACYIIRYKDEHESLPQLYLICGAYRTITELCFELLRQNQALTTLIDTFLAASFSLLSSFLSTSITDGAEHLDPLSWFRLSAPTHALTGSICNMEYFMPFVGGLRIFYCLQLKTPQNLNRTIEYLLSAFEAIITKNTPGELFKHYLSDLSMVLDAAQFFFTAPLGTGDIVGSDDRRTLSGSRSLLETVNPNEFVIYHNVQSFDCTLQVSYRIIAPRELQKAFPIELEHIQKCASSNDPLESIYGYSSHILLLVSLIYGITSVHLPPNSATQTFAANIGATSVDDAETAEVIVFDQKIRTREMITRFLFRNLQLCAVDKACASLSSLLALLLSESLAVSLSGYVTNIEILSLQQCLELLKLISESLVGTSYAYHTPLHLSPLTQTVVVSPKDSTPTENIILQLHKELVENVQTDLLGIGRFVDLVLSSTLRLLARYLDLQEYSFAVMQDMLQYMQALYLLFVRTLTSQIKTLNSPDLFIEYVTCVFEYYFLVIENHSIETSSDVRSKYETLIQQILASEILPSSFQNSLGSTTTHRYTFTTIQQILQNDTTVKRICNVYLSGAENSKVKLQLYKHYNKMLEFVASKSVMSESDDDVLVMISDNNEKQSRTPIKFSELLQGLNFTKFKIVQGIANAMLISLIYTSNMDIARAISQTLRVMMPFSSGTFFYFVASIFKLGNVSCILDIIVAIYGEDLADEERDKRKGTSVSFLDLIRQYTDPSGPHPSTLQSSRFKNIVTVESHLFGQHCFRLMATGLSGSIHVVAKSSSSFANAPIKAIRRVITSTPYIHLSPMRSGSIYYLLSTITDLSRYYHLGGPLASIAGYHRTSHEFALRVKNLFGTTCTFTPEYEASQVLESLLLLLEKKVHSLIEANAVLNLADLLPAVETVQFIAYVNYDTELISPNEGLLVLTDLAVYFIPGWRLVSEEAIYGLREHAFSISTQEPSTEHEEQPSTATDSSFVKRIVSSVQGMLQTLLVSTRLPEQKIDVIAEQHGSQGETLKDIRHFLASLIKRCNYPPGRPVSEYSIAPVMSLSDSHTEQSALEKKCLTDIRLLIEQTANVGAGSAYLLPFITKIKLSDISSVLWKESAHRCTQIEFLLQQGEAYTYEVLDSISSMRLRLSHYVNDHAFMLRVQQECSRSVLTKTPVSDRFASCQLMLQNNALLSAMALVFSLMKTSLQGSRDCDLGTPRFEIVLPNVSSLKKYISKWCMHLDSCCSQNLQLNYADGQPEANLYEHPYELPFPQQISSITVQYSDVFKNVLRILNKQLTGLLEDALDLIVKVQQYFNEVTSSSALYHSLLSSYHAAEKPYLNLRPIIDRISESMPWSTLPSTLSVPVLLFAGRLSHTEAILALNMMAGRCASDVSFYPVFPWLTDDRNLLKTVMEQTESKRAKYMDRYNSLTTAPFLAGSHYSTSGFVAGMLLRAQPFSASALLLHDGKYDNPDRIFSNVSDLWLSVKETNLSECRELIPELFYAPNMFLNESHHDFGIKSTGEAVHDLVCSSMNTADCATFKDILDTYLHVVLYTLMNREKLDKYTILPNLYQWCRLLFGDKQNSLSHFNVYYWLTYPDSISLDCISNFSTRVSTYSQLKNFGVCSRDVLCASVEERPILQHLYQSVLGSRGRNEAKTHVYDYFLFIDDLLKVLHPTEVSLVRTSEGEHVSAAIADIFNPHQAIPWFYNLLLTKQPRTSQNYLPPMSMLTSIYSLAPQTLLVMTRDMRTVAVLNLTHHTCHTLNIPLLLYRASHSNIYIKQCFVQESCIIVTLTDLTTHLIRLDPNALKSGGLDVDGYVQLLITPPVSAVAISRPHKLILLSTKQMHVLHNLITGVAIVELHSIEPMRPVEHPSSIVQSQIADIAGRVWVLQDGILSCWSTSLALLYALAPSYEITAFLAVTENLLLTGDGEGVLRIYVLQPSVITETIRIKIKTKVAIDSEPTRINLLCTASACRPAHPLAIKHTGYFKDRTVTVLVPKLSAEIVVSRRHPIYKIAMDCSHVQLSVNDRIIASLSPMVMRLPRYIDYAPALPSNYCARCNAKNPDHYCHACSGKFCALCMSTDAYFFPYQDISNTVIYQICANCAMHKEAVGDSISSSVTIS</sequence>
<organism evidence="2 3">
    <name type="scientific">Giardia intestinalis (strain ATCC 50581 / GS clone H7)</name>
    <name type="common">Giardia lamblia</name>
    <dbReference type="NCBI Taxonomy" id="598745"/>
    <lineage>
        <taxon>Eukaryota</taxon>
        <taxon>Metamonada</taxon>
        <taxon>Diplomonadida</taxon>
        <taxon>Hexamitidae</taxon>
        <taxon>Giardiinae</taxon>
        <taxon>Giardia</taxon>
    </lineage>
</organism>
<dbReference type="SUPFAM" id="SSF81837">
    <property type="entry name" value="BEACH domain"/>
    <property type="match status" value="1"/>
</dbReference>
<dbReference type="SMART" id="SM01026">
    <property type="entry name" value="Beach"/>
    <property type="match status" value="1"/>
</dbReference>
<dbReference type="InterPro" id="IPR050865">
    <property type="entry name" value="BEACH_Domain"/>
</dbReference>
<dbReference type="PANTHER" id="PTHR13743:SF112">
    <property type="entry name" value="BEACH DOMAIN-CONTAINING PROTEIN"/>
    <property type="match status" value="1"/>
</dbReference>
<dbReference type="OMA" id="KESAHRC"/>
<evidence type="ECO:0000313" key="3">
    <source>
        <dbReference type="Proteomes" id="UP000002488"/>
    </source>
</evidence>
<feature type="domain" description="BEACH" evidence="1">
    <location>
        <begin position="3440"/>
        <end position="3724"/>
    </location>
</feature>
<dbReference type="PROSITE" id="PS50197">
    <property type="entry name" value="BEACH"/>
    <property type="match status" value="1"/>
</dbReference>